<keyword evidence="2" id="KW-1185">Reference proteome</keyword>
<organism evidence="1 2">
    <name type="scientific">Brevibacterium phage Cantare</name>
    <dbReference type="NCBI Taxonomy" id="2338395"/>
    <lineage>
        <taxon>Viruses</taxon>
        <taxon>Duplodnaviria</taxon>
        <taxon>Heunggongvirae</taxon>
        <taxon>Uroviricota</taxon>
        <taxon>Caudoviricetes</taxon>
        <taxon>Cantarevirus</taxon>
        <taxon>Cantarevirus cantare</taxon>
    </lineage>
</organism>
<dbReference type="EMBL" id="MK016493">
    <property type="protein sequence ID" value="AYQ99285.1"/>
    <property type="molecule type" value="Genomic_DNA"/>
</dbReference>
<name>A0A3G3LYX0_9CAUD</name>
<evidence type="ECO:0000313" key="2">
    <source>
        <dbReference type="Proteomes" id="UP000279277"/>
    </source>
</evidence>
<sequence>MKQIKKKPRTSTHYVVHFDHDDYLAEIDNGDLVMTNSYAEAKRFATPHEAIDCAKEIFRDYPTDEIGLMLAVYQVTTGRRNALLTSLRRIRVIPF</sequence>
<protein>
    <submittedName>
        <fullName evidence="1">Uncharacterized protein</fullName>
    </submittedName>
</protein>
<dbReference type="KEGG" id="vg:77953001"/>
<reference evidence="1 2" key="1">
    <citation type="submission" date="2018-10" db="EMBL/GenBank/DDBJ databases">
        <authorList>
            <person name="Zack K."/>
            <person name="Garlena R.A."/>
            <person name="Russell D.A."/>
            <person name="Pope W.H."/>
            <person name="Jacobs-Sera D."/>
            <person name="Hatfull G.F."/>
        </authorList>
    </citation>
    <scope>NUCLEOTIDE SEQUENCE [LARGE SCALE GENOMIC DNA]</scope>
</reference>
<dbReference type="Proteomes" id="UP000279277">
    <property type="component" value="Segment"/>
</dbReference>
<proteinExistence type="predicted"/>
<accession>A0A3G3LYX0</accession>
<evidence type="ECO:0000313" key="1">
    <source>
        <dbReference type="EMBL" id="AYQ99285.1"/>
    </source>
</evidence>
<gene>
    <name evidence="1" type="primary">65</name>
    <name evidence="1" type="ORF">PBI_CANTARE_65</name>
</gene>
<dbReference type="GeneID" id="77953001"/>
<dbReference type="RefSeq" id="YP_010676640.1">
    <property type="nucleotide sequence ID" value="NC_071014.1"/>
</dbReference>